<comment type="subcellular location">
    <subcellularLocation>
        <location evidence="1">Nucleus</location>
    </subcellularLocation>
</comment>
<keyword evidence="6" id="KW-0539">Nucleus</keyword>
<evidence type="ECO:0000313" key="8">
    <source>
        <dbReference type="EMBL" id="RWS01310.1"/>
    </source>
</evidence>
<sequence>MENKKRKIRAFLELCNDKCANGASIDKQRPALDSETDIAELRAFQTRTLKLMRQRPRFRLLLDGFKARIDSCEKQLSVSDIRCLILSTLIPSSPSENWLDALIHVPLSKSQSRKIVDPFLQDVSVETSVNYSPVTKTDLLLSLKQMYSENYPLPFEDNSMKSTKKEYYSVHDSSPLFALDCEMCITIDDESVVTRIALVNEQLETVIDTFVKPDKPIKDYLTQFSGVTKEILDPITVSIEDVRNMLNDFLPQDAIICGHSLNFDLKALGLCHPYVIDTSIIYNESGYRAAKTSLKNLVAMHLNERIQCGSNGHCCVEDAKACMKLVKLKLIRGLEYGDRVLNSKQQFSLKRLPIARYIELKDINVKMFYDYLHLDNENKFICVVDFSSLQEWTQKIYDRSNIYLNTDSIITPIITDAIHQGKK</sequence>
<dbReference type="GO" id="GO:0005634">
    <property type="term" value="C:nucleus"/>
    <property type="evidence" value="ECO:0007669"/>
    <property type="project" value="UniProtKB-SubCell"/>
</dbReference>
<dbReference type="PANTHER" id="PTHR12801">
    <property type="entry name" value="RNA EXONUCLEASE REXO1 / RECO3 FAMILY MEMBER-RELATED"/>
    <property type="match status" value="1"/>
</dbReference>
<proteinExistence type="inferred from homology"/>
<dbReference type="AlphaFoldDB" id="A0A443QE85"/>
<evidence type="ECO:0000256" key="6">
    <source>
        <dbReference type="ARBA" id="ARBA00023242"/>
    </source>
</evidence>
<dbReference type="GO" id="GO:0003676">
    <property type="term" value="F:nucleic acid binding"/>
    <property type="evidence" value="ECO:0007669"/>
    <property type="project" value="InterPro"/>
</dbReference>
<dbReference type="SUPFAM" id="SSF53098">
    <property type="entry name" value="Ribonuclease H-like"/>
    <property type="match status" value="1"/>
</dbReference>
<keyword evidence="4" id="KW-0378">Hydrolase</keyword>
<dbReference type="GO" id="GO:0010629">
    <property type="term" value="P:negative regulation of gene expression"/>
    <property type="evidence" value="ECO:0007669"/>
    <property type="project" value="UniProtKB-ARBA"/>
</dbReference>
<organism evidence="8 9">
    <name type="scientific">Dinothrombium tinctorium</name>
    <dbReference type="NCBI Taxonomy" id="1965070"/>
    <lineage>
        <taxon>Eukaryota</taxon>
        <taxon>Metazoa</taxon>
        <taxon>Ecdysozoa</taxon>
        <taxon>Arthropoda</taxon>
        <taxon>Chelicerata</taxon>
        <taxon>Arachnida</taxon>
        <taxon>Acari</taxon>
        <taxon>Acariformes</taxon>
        <taxon>Trombidiformes</taxon>
        <taxon>Prostigmata</taxon>
        <taxon>Anystina</taxon>
        <taxon>Parasitengona</taxon>
        <taxon>Trombidioidea</taxon>
        <taxon>Trombidiidae</taxon>
        <taxon>Dinothrombium</taxon>
    </lineage>
</organism>
<comment type="caution">
    <text evidence="8">The sequence shown here is derived from an EMBL/GenBank/DDBJ whole genome shotgun (WGS) entry which is preliminary data.</text>
</comment>
<keyword evidence="9" id="KW-1185">Reference proteome</keyword>
<evidence type="ECO:0000256" key="1">
    <source>
        <dbReference type="ARBA" id="ARBA00004123"/>
    </source>
</evidence>
<evidence type="ECO:0000313" key="9">
    <source>
        <dbReference type="Proteomes" id="UP000285301"/>
    </source>
</evidence>
<reference evidence="8 9" key="1">
    <citation type="journal article" date="2018" name="Gigascience">
        <title>Genomes of trombidid mites reveal novel predicted allergens and laterally-transferred genes associated with secondary metabolism.</title>
        <authorList>
            <person name="Dong X."/>
            <person name="Chaisiri K."/>
            <person name="Xia D."/>
            <person name="Armstrong S.D."/>
            <person name="Fang Y."/>
            <person name="Donnelly M.J."/>
            <person name="Kadowaki T."/>
            <person name="McGarry J.W."/>
            <person name="Darby A.C."/>
            <person name="Makepeace B.L."/>
        </authorList>
    </citation>
    <scope>NUCLEOTIDE SEQUENCE [LARGE SCALE GENOMIC DNA]</scope>
    <source>
        <strain evidence="8">UoL-WK</strain>
    </source>
</reference>
<keyword evidence="5 8" id="KW-0269">Exonuclease</keyword>
<protein>
    <submittedName>
        <fullName evidence="8">Exonuclease nef-sp-like protein</fullName>
    </submittedName>
</protein>
<evidence type="ECO:0000256" key="3">
    <source>
        <dbReference type="ARBA" id="ARBA00022722"/>
    </source>
</evidence>
<dbReference type="PANTHER" id="PTHR12801:SF82">
    <property type="entry name" value="RNA EXONUCLEASE 5"/>
    <property type="match status" value="1"/>
</dbReference>
<dbReference type="InterPro" id="IPR047021">
    <property type="entry name" value="REXO1/3/4-like"/>
</dbReference>
<dbReference type="InterPro" id="IPR013520">
    <property type="entry name" value="Ribonucl_H"/>
</dbReference>
<dbReference type="CDD" id="cd06145">
    <property type="entry name" value="REX1_like"/>
    <property type="match status" value="1"/>
</dbReference>
<feature type="domain" description="Exonuclease" evidence="7">
    <location>
        <begin position="175"/>
        <end position="335"/>
    </location>
</feature>
<gene>
    <name evidence="8" type="ORF">B4U79_05899</name>
</gene>
<accession>A0A443QE85</accession>
<dbReference type="InterPro" id="IPR012337">
    <property type="entry name" value="RNaseH-like_sf"/>
</dbReference>
<evidence type="ECO:0000256" key="4">
    <source>
        <dbReference type="ARBA" id="ARBA00022801"/>
    </source>
</evidence>
<dbReference type="Pfam" id="PF00929">
    <property type="entry name" value="RNase_T"/>
    <property type="match status" value="1"/>
</dbReference>
<evidence type="ECO:0000256" key="2">
    <source>
        <dbReference type="ARBA" id="ARBA00006357"/>
    </source>
</evidence>
<dbReference type="GO" id="GO:0004527">
    <property type="term" value="F:exonuclease activity"/>
    <property type="evidence" value="ECO:0007669"/>
    <property type="project" value="UniProtKB-KW"/>
</dbReference>
<feature type="non-terminal residue" evidence="8">
    <location>
        <position position="423"/>
    </location>
</feature>
<dbReference type="Gene3D" id="3.30.420.10">
    <property type="entry name" value="Ribonuclease H-like superfamily/Ribonuclease H"/>
    <property type="match status" value="1"/>
</dbReference>
<dbReference type="InterPro" id="IPR034922">
    <property type="entry name" value="REX1-like_exo"/>
</dbReference>
<dbReference type="OrthoDB" id="3996471at2759"/>
<comment type="similarity">
    <text evidence="2">Belongs to the REXO1/REXO3 family.</text>
</comment>
<dbReference type="SMART" id="SM00479">
    <property type="entry name" value="EXOIII"/>
    <property type="match status" value="1"/>
</dbReference>
<evidence type="ECO:0000256" key="5">
    <source>
        <dbReference type="ARBA" id="ARBA00022839"/>
    </source>
</evidence>
<name>A0A443QE85_9ACAR</name>
<dbReference type="InterPro" id="IPR036397">
    <property type="entry name" value="RNaseH_sf"/>
</dbReference>
<keyword evidence="3" id="KW-0540">Nuclease</keyword>
<dbReference type="Proteomes" id="UP000285301">
    <property type="component" value="Unassembled WGS sequence"/>
</dbReference>
<dbReference type="FunFam" id="3.30.420.10:FF:000031">
    <property type="entry name" value="RNA exonuclease 1"/>
    <property type="match status" value="1"/>
</dbReference>
<dbReference type="STRING" id="1965070.A0A443QE85"/>
<dbReference type="EMBL" id="NCKU01009423">
    <property type="protein sequence ID" value="RWS01310.1"/>
    <property type="molecule type" value="Genomic_DNA"/>
</dbReference>
<evidence type="ECO:0000259" key="7">
    <source>
        <dbReference type="SMART" id="SM00479"/>
    </source>
</evidence>